<name>A0A6M4GPL3_9PROT</name>
<dbReference type="AlphaFoldDB" id="A0A6M4GPL3"/>
<dbReference type="PANTHER" id="PTHR41260">
    <property type="entry name" value="PROTEIN ECSC"/>
    <property type="match status" value="1"/>
</dbReference>
<proteinExistence type="predicted"/>
<dbReference type="EMBL" id="CP053069">
    <property type="protein sequence ID" value="QJR09151.1"/>
    <property type="molecule type" value="Genomic_DNA"/>
</dbReference>
<gene>
    <name evidence="1" type="ORF">DSM104443_00187</name>
</gene>
<dbReference type="PANTHER" id="PTHR41260:SF1">
    <property type="entry name" value="PROTEIN ECSC"/>
    <property type="match status" value="1"/>
</dbReference>
<dbReference type="KEGG" id="uru:DSM104443_00187"/>
<protein>
    <recommendedName>
        <fullName evidence="3">EcsC family protein</fullName>
    </recommendedName>
</protein>
<dbReference type="Proteomes" id="UP000501534">
    <property type="component" value="Chromosome"/>
</dbReference>
<reference evidence="1 2" key="1">
    <citation type="submission" date="2020-04" db="EMBL/GenBank/DDBJ databases">
        <title>Usitatibacter rugosus gen. nov., sp. nov. and Usitatibacter palustris sp. nov., novel members of Usitatibacteraceae fam. nov. within the order Nitrosomonadales isolated from soil.</title>
        <authorList>
            <person name="Huber K.J."/>
            <person name="Neumann-Schaal M."/>
            <person name="Geppert A."/>
            <person name="Luckner M."/>
            <person name="Wanner G."/>
            <person name="Overmann J."/>
        </authorList>
    </citation>
    <scope>NUCLEOTIDE SEQUENCE [LARGE SCALE GENOMIC DNA]</scope>
    <source>
        <strain evidence="1 2">0125_3</strain>
    </source>
</reference>
<evidence type="ECO:0008006" key="3">
    <source>
        <dbReference type="Google" id="ProtNLM"/>
    </source>
</evidence>
<dbReference type="Pfam" id="PF12787">
    <property type="entry name" value="EcsC"/>
    <property type="match status" value="1"/>
</dbReference>
<keyword evidence="2" id="KW-1185">Reference proteome</keyword>
<dbReference type="RefSeq" id="WP_171088848.1">
    <property type="nucleotide sequence ID" value="NZ_CP053069.1"/>
</dbReference>
<sequence>MPLSKTDLEDLQRAKGLLENPGLAAKLTGMLGAPLEKGMKLLPSSMQKAVHKATTAALNKALDTAVRSMGSQTHGPARDRMHTLAAAASGAVGGAFGISALAIELPISTTVMLRSIAAIAASEGENPHHIETKVACIEVFALGSTKDRRDDAAESGYFAARSALATAVSEATKYLAQKGLSKSGAPALIRLVALISSRFGIVVSEKAAAQAIPILGAAGGAMINTIFIGHYQDMARGHFIVRRLEKIHGAEPVRIAYNKL</sequence>
<dbReference type="InterPro" id="IPR024787">
    <property type="entry name" value="EcsC"/>
</dbReference>
<accession>A0A6M4GPL3</accession>
<evidence type="ECO:0000313" key="2">
    <source>
        <dbReference type="Proteomes" id="UP000501534"/>
    </source>
</evidence>
<organism evidence="1 2">
    <name type="scientific">Usitatibacter rugosus</name>
    <dbReference type="NCBI Taxonomy" id="2732067"/>
    <lineage>
        <taxon>Bacteria</taxon>
        <taxon>Pseudomonadati</taxon>
        <taxon>Pseudomonadota</taxon>
        <taxon>Betaproteobacteria</taxon>
        <taxon>Nitrosomonadales</taxon>
        <taxon>Usitatibacteraceae</taxon>
        <taxon>Usitatibacter</taxon>
    </lineage>
</organism>
<evidence type="ECO:0000313" key="1">
    <source>
        <dbReference type="EMBL" id="QJR09151.1"/>
    </source>
</evidence>